<evidence type="ECO:0000313" key="1">
    <source>
        <dbReference type="EMBL" id="BAZ01049.1"/>
    </source>
</evidence>
<dbReference type="AlphaFoldDB" id="A0A1Z4N5N5"/>
<protein>
    <recommendedName>
        <fullName evidence="3">DUF4291 domain-containing protein</fullName>
    </recommendedName>
</protein>
<evidence type="ECO:0008006" key="3">
    <source>
        <dbReference type="Google" id="ProtNLM"/>
    </source>
</evidence>
<accession>A0A1Z4N5N5</accession>
<dbReference type="Proteomes" id="UP000218785">
    <property type="component" value="Chromosome"/>
</dbReference>
<sequence length="214" mass="25070">MRLITESYLNQVSRWPQTGRHILAQYDDQSIVVYQAYRPAIGYFAATHGYFGGEFNFDRMSWIKPNFLWMMYRSGWGIKTEQEVVLAIWIQRWAFEEMLSSAVHSTFIPELYPSETTWKSALKESQVRLQWDPDHHPSGAKLERRAIQIGLRGKFLANYAKDWILHIEDISDFVQQQRQNINSDCAQLITPQETVYSVSDQQTQKQLGLSAWTE</sequence>
<proteinExistence type="predicted"/>
<reference evidence="1 2" key="1">
    <citation type="submission" date="2017-06" db="EMBL/GenBank/DDBJ databases">
        <title>Genome sequencing of cyanobaciteial culture collection at National Institute for Environmental Studies (NIES).</title>
        <authorList>
            <person name="Hirose Y."/>
            <person name="Shimura Y."/>
            <person name="Fujisawa T."/>
            <person name="Nakamura Y."/>
            <person name="Kawachi M."/>
        </authorList>
    </citation>
    <scope>NUCLEOTIDE SEQUENCE [LARGE SCALE GENOMIC DNA]</scope>
    <source>
        <strain evidence="1 2">NIES-37</strain>
    </source>
</reference>
<keyword evidence="2" id="KW-1185">Reference proteome</keyword>
<gene>
    <name evidence="1" type="ORF">NIES37_50470</name>
</gene>
<dbReference type="EMBL" id="AP018248">
    <property type="protein sequence ID" value="BAZ01049.1"/>
    <property type="molecule type" value="Genomic_DNA"/>
</dbReference>
<dbReference type="Pfam" id="PF14124">
    <property type="entry name" value="DUF4291"/>
    <property type="match status" value="1"/>
</dbReference>
<dbReference type="PANTHER" id="PTHR38567:SF1">
    <property type="entry name" value="DUF4291 DOMAIN-CONTAINING PROTEIN"/>
    <property type="match status" value="1"/>
</dbReference>
<dbReference type="InterPro" id="IPR025633">
    <property type="entry name" value="DUF4291"/>
</dbReference>
<dbReference type="KEGG" id="ttq:NIES37_50470"/>
<name>A0A1Z4N5N5_9CYAN</name>
<evidence type="ECO:0000313" key="2">
    <source>
        <dbReference type="Proteomes" id="UP000218785"/>
    </source>
</evidence>
<organism evidence="1 2">
    <name type="scientific">Tolypothrix tenuis PCC 7101</name>
    <dbReference type="NCBI Taxonomy" id="231146"/>
    <lineage>
        <taxon>Bacteria</taxon>
        <taxon>Bacillati</taxon>
        <taxon>Cyanobacteriota</taxon>
        <taxon>Cyanophyceae</taxon>
        <taxon>Nostocales</taxon>
        <taxon>Tolypothrichaceae</taxon>
        <taxon>Tolypothrix</taxon>
    </lineage>
</organism>
<dbReference type="RefSeq" id="WP_096580370.1">
    <property type="nucleotide sequence ID" value="NZ_CAWNJS010000001.1"/>
</dbReference>
<dbReference type="PANTHER" id="PTHR38567">
    <property type="entry name" value="DUF4291 DOMAIN-CONTAINING PROTEIN"/>
    <property type="match status" value="1"/>
</dbReference>